<name>A0AA88GB62_NAELO</name>
<dbReference type="GO" id="GO:0015031">
    <property type="term" value="P:protein transport"/>
    <property type="evidence" value="ECO:0007669"/>
    <property type="project" value="UniProtKB-KW"/>
</dbReference>
<protein>
    <recommendedName>
        <fullName evidence="5">CNH domain-containing protein</fullName>
    </recommendedName>
</protein>
<dbReference type="GO" id="GO:0016020">
    <property type="term" value="C:membrane"/>
    <property type="evidence" value="ECO:0007669"/>
    <property type="project" value="TreeGrafter"/>
</dbReference>
<dbReference type="InterPro" id="IPR001180">
    <property type="entry name" value="CNH_dom"/>
</dbReference>
<sequence>MKQPFLLRNCEHSLFSSLTISSICIAVTDRETELVIAFREGSLVVFDVVVDNDNNHFTCVPKRSVKNSSSSKTIEVTQMFAIHDLDLLICLFDHSHDGFIKILSLSELKELNILKNQKNQPLKKCKCMTLKKDHGEFVLAVAASNHSRVTIFRANSASCMFTYSTEIQMERVVKCVSWMREGILCIGSDTEYSLVKDFDLVQKRNEFNNPTLQKLSLTRPPQETACCVPLNGNNVYLLWNETFGIIVNSKGKPTCSKGVSWNSTPKSISFWKTNYLVASLGDVVEIRKLPCYDEDMERGADSLIQHLSIKDDIISTSSQHFLDLEKYVMDESQGYESYSFRGKDRLLFLASTHRVYVLVTNNDV</sequence>
<dbReference type="PROSITE" id="PS50219">
    <property type="entry name" value="CNH"/>
    <property type="match status" value="1"/>
</dbReference>
<dbReference type="InterPro" id="IPR032914">
    <property type="entry name" value="Vam6/VPS39/TRAP1"/>
</dbReference>
<dbReference type="GO" id="GO:0034058">
    <property type="term" value="P:endosomal vesicle fusion"/>
    <property type="evidence" value="ECO:0007669"/>
    <property type="project" value="TreeGrafter"/>
</dbReference>
<dbReference type="PANTHER" id="PTHR12894">
    <property type="entry name" value="CNH DOMAIN CONTAINING"/>
    <property type="match status" value="1"/>
</dbReference>
<dbReference type="GO" id="GO:0006914">
    <property type="term" value="P:autophagy"/>
    <property type="evidence" value="ECO:0007669"/>
    <property type="project" value="TreeGrafter"/>
</dbReference>
<keyword evidence="4" id="KW-0653">Protein transport</keyword>
<dbReference type="GeneID" id="68103200"/>
<evidence type="ECO:0000256" key="3">
    <source>
        <dbReference type="ARBA" id="ARBA00022490"/>
    </source>
</evidence>
<dbReference type="RefSeq" id="XP_044543636.1">
    <property type="nucleotide sequence ID" value="XM_044686324.1"/>
</dbReference>
<evidence type="ECO:0000313" key="7">
    <source>
        <dbReference type="Proteomes" id="UP000816034"/>
    </source>
</evidence>
<reference evidence="6 7" key="1">
    <citation type="journal article" date="2018" name="BMC Genomics">
        <title>The genome of Naegleria lovaniensis, the basis for a comparative approach to unravel pathogenicity factors of the human pathogenic amoeba N. fowleri.</title>
        <authorList>
            <person name="Liechti N."/>
            <person name="Schurch N."/>
            <person name="Bruggmann R."/>
            <person name="Wittwer M."/>
        </authorList>
    </citation>
    <scope>NUCLEOTIDE SEQUENCE [LARGE SCALE GENOMIC DNA]</scope>
    <source>
        <strain evidence="6 7">ATCC 30569</strain>
    </source>
</reference>
<dbReference type="Proteomes" id="UP000816034">
    <property type="component" value="Unassembled WGS sequence"/>
</dbReference>
<dbReference type="InterPro" id="IPR015943">
    <property type="entry name" value="WD40/YVTN_repeat-like_dom_sf"/>
</dbReference>
<keyword evidence="7" id="KW-1185">Reference proteome</keyword>
<comment type="caution">
    <text evidence="6">The sequence shown here is derived from an EMBL/GenBank/DDBJ whole genome shotgun (WGS) entry which is preliminary data.</text>
</comment>
<dbReference type="Gene3D" id="2.130.10.10">
    <property type="entry name" value="YVTN repeat-like/Quinoprotein amine dehydrogenase"/>
    <property type="match status" value="1"/>
</dbReference>
<dbReference type="EMBL" id="PYSW02000045">
    <property type="protein sequence ID" value="KAG2374462.1"/>
    <property type="molecule type" value="Genomic_DNA"/>
</dbReference>
<proteinExistence type="predicted"/>
<dbReference type="AlphaFoldDB" id="A0AA88GB62"/>
<evidence type="ECO:0000259" key="5">
    <source>
        <dbReference type="PROSITE" id="PS50219"/>
    </source>
</evidence>
<dbReference type="PANTHER" id="PTHR12894:SF27">
    <property type="entry name" value="TRANSFORMING GROWTH FACTOR-BETA RECEPTOR-ASSOCIATED PROTEIN 1"/>
    <property type="match status" value="1"/>
</dbReference>
<accession>A0AA88GB62</accession>
<feature type="domain" description="CNH" evidence="5">
    <location>
        <begin position="17"/>
        <end position="322"/>
    </location>
</feature>
<evidence type="ECO:0000256" key="2">
    <source>
        <dbReference type="ARBA" id="ARBA00022448"/>
    </source>
</evidence>
<comment type="subcellular location">
    <subcellularLocation>
        <location evidence="1">Cytoplasm</location>
    </subcellularLocation>
</comment>
<evidence type="ECO:0000256" key="4">
    <source>
        <dbReference type="ARBA" id="ARBA00022927"/>
    </source>
</evidence>
<dbReference type="GO" id="GO:0005737">
    <property type="term" value="C:cytoplasm"/>
    <property type="evidence" value="ECO:0007669"/>
    <property type="project" value="UniProtKB-SubCell"/>
</dbReference>
<dbReference type="SUPFAM" id="SSF50978">
    <property type="entry name" value="WD40 repeat-like"/>
    <property type="match status" value="1"/>
</dbReference>
<organism evidence="6 7">
    <name type="scientific">Naegleria lovaniensis</name>
    <name type="common">Amoeba</name>
    <dbReference type="NCBI Taxonomy" id="51637"/>
    <lineage>
        <taxon>Eukaryota</taxon>
        <taxon>Discoba</taxon>
        <taxon>Heterolobosea</taxon>
        <taxon>Tetramitia</taxon>
        <taxon>Eutetramitia</taxon>
        <taxon>Vahlkampfiidae</taxon>
        <taxon>Naegleria</taxon>
    </lineage>
</organism>
<dbReference type="Pfam" id="PF00780">
    <property type="entry name" value="CNH"/>
    <property type="match status" value="1"/>
</dbReference>
<keyword evidence="3" id="KW-0963">Cytoplasm</keyword>
<dbReference type="InterPro" id="IPR036322">
    <property type="entry name" value="WD40_repeat_dom_sf"/>
</dbReference>
<evidence type="ECO:0000313" key="6">
    <source>
        <dbReference type="EMBL" id="KAG2374462.1"/>
    </source>
</evidence>
<evidence type="ECO:0000256" key="1">
    <source>
        <dbReference type="ARBA" id="ARBA00004496"/>
    </source>
</evidence>
<gene>
    <name evidence="6" type="ORF">C9374_010746</name>
</gene>
<keyword evidence="2" id="KW-0813">Transport</keyword>